<evidence type="ECO:0000256" key="15">
    <source>
        <dbReference type="SAM" id="MobiDB-lite"/>
    </source>
</evidence>
<dbReference type="InterPro" id="IPR002717">
    <property type="entry name" value="HAT_MYST-type"/>
</dbReference>
<sequence length="899" mass="99022">MTPKKKVGKSSSEASSSTGSSGSGSSSSSSGSSSGSGSDSSSSDSESSSSSGTNSDQKKSPKKKSSTPPRNPPTKSVPVKDTQPVKKKEEPPPKFVKKPNNVTPSKMSAVYSSDTEDEVDRRKSTKPKASATITPKTKTPPPVLKKTTPAPQKKVSEKRLSDAKGKQEKDKKKQKPKSIFSPDNTSDSDTPPPPKLTPMKNTASAPKSVFKPKAGSRTPARKLSQTNKSRSSSVSSTRTRSRSASQSSQSSKTSAGSSSDSDSSDRKKKPASISTTKTSSTSVSTKTADKPKPKPPPSKPSSSAITPSLTANPVRKNAPNSAEAPIKRPRGRPRKNPSESTNNSTPPASAAASKKKVSPPTPGTSASTPVPKSKYSSPASGNNTPSKTSAVSNNTSSPITTTQQETMRKQTRSLNAGQRKSKHVLGSATSRASSDSESDNTDNRSSKKVGPKGPIALRKPLVNRRSSDSSATDAKEEERKCPLDDCDSCGHLSGKYDTHFTIEACPKYHNLTPAQCKEMHERHKKREEDRRRALTHLKSSSSTAEQRAYRDRIKENRLTMKSPRPGGSPKREPGEEGPKRQADFSGIPLYDVRLFQEAQTVVADKLEIELKTLPNTRGTKYLQMGKYEMEVWYQSPYPDDYARLPKLYLCEFCLKYMKTKTILFRHANKCVWKHPPGEEVYRKDKISVWEVDGKRFKPYCQNLCLLAKFFLDHKTLYYDVEPFLFYVMTTCDTEGCHTVGYFSKEKNSFLNYNVSCILTLPPYQRQGYGRLLIDFSYLLTRTEGKIGSPEKPLSDLGLISYRSYWKDVLLEYLNNLGGKQISIKDMSQEMAINAYDIVSTLQALGMMKYWKGKHIILKRQDVLDEHDEKKKSMKLKIKEVDSSCLKWTPYTSPMASSSS</sequence>
<dbReference type="Gene3D" id="3.30.60.60">
    <property type="entry name" value="N-acetyl transferase-like"/>
    <property type="match status" value="1"/>
</dbReference>
<evidence type="ECO:0000256" key="1">
    <source>
        <dbReference type="ARBA" id="ARBA00004123"/>
    </source>
</evidence>
<dbReference type="Gene3D" id="1.10.10.10">
    <property type="entry name" value="Winged helix-like DNA-binding domain superfamily/Winged helix DNA-binding domain"/>
    <property type="match status" value="1"/>
</dbReference>
<dbReference type="PANTHER" id="PTHR10615:SF161">
    <property type="entry name" value="HISTONE ACETYLTRANSFERASE KAT7"/>
    <property type="match status" value="1"/>
</dbReference>
<keyword evidence="7" id="KW-0862">Zinc</keyword>
<dbReference type="FunFam" id="3.40.630.30:FF:000001">
    <property type="entry name" value="Histone acetyltransferase"/>
    <property type="match status" value="1"/>
</dbReference>
<dbReference type="PROSITE" id="PS51802">
    <property type="entry name" value="ZF_CCHHC"/>
    <property type="match status" value="1"/>
</dbReference>
<feature type="region of interest" description="Disordered" evidence="15">
    <location>
        <begin position="1"/>
        <end position="485"/>
    </location>
</feature>
<feature type="compositionally biased region" description="Basic and acidic residues" evidence="15">
    <location>
        <begin position="473"/>
        <end position="483"/>
    </location>
</feature>
<dbReference type="AlphaFoldDB" id="A0A8D9ERG6"/>
<organism evidence="17">
    <name type="scientific">Cacopsylla melanoneura</name>
    <dbReference type="NCBI Taxonomy" id="428564"/>
    <lineage>
        <taxon>Eukaryota</taxon>
        <taxon>Metazoa</taxon>
        <taxon>Ecdysozoa</taxon>
        <taxon>Arthropoda</taxon>
        <taxon>Hexapoda</taxon>
        <taxon>Insecta</taxon>
        <taxon>Pterygota</taxon>
        <taxon>Neoptera</taxon>
        <taxon>Paraneoptera</taxon>
        <taxon>Hemiptera</taxon>
        <taxon>Sternorrhyncha</taxon>
        <taxon>Psylloidea</taxon>
        <taxon>Psyllidae</taxon>
        <taxon>Psyllinae</taxon>
        <taxon>Cacopsylla</taxon>
    </lineage>
</organism>
<dbReference type="EMBL" id="HBUF01017236">
    <property type="protein sequence ID" value="CAG6610153.1"/>
    <property type="molecule type" value="Transcribed_RNA"/>
</dbReference>
<feature type="compositionally biased region" description="Basic and acidic residues" evidence="15">
    <location>
        <begin position="517"/>
        <end position="532"/>
    </location>
</feature>
<feature type="domain" description="MYST-type HAT" evidence="16">
    <location>
        <begin position="614"/>
        <end position="889"/>
    </location>
</feature>
<evidence type="ECO:0000256" key="8">
    <source>
        <dbReference type="ARBA" id="ARBA00022853"/>
    </source>
</evidence>
<dbReference type="InterPro" id="IPR040706">
    <property type="entry name" value="Zf-MYST"/>
</dbReference>
<comment type="catalytic activity">
    <reaction evidence="14">
        <text>L-lysyl-[protein] + acetyl-CoA = N(6)-acetyl-L-lysyl-[protein] + CoA + H(+)</text>
        <dbReference type="Rhea" id="RHEA:45948"/>
        <dbReference type="Rhea" id="RHEA-COMP:9752"/>
        <dbReference type="Rhea" id="RHEA-COMP:10731"/>
        <dbReference type="ChEBI" id="CHEBI:15378"/>
        <dbReference type="ChEBI" id="CHEBI:29969"/>
        <dbReference type="ChEBI" id="CHEBI:57287"/>
        <dbReference type="ChEBI" id="CHEBI:57288"/>
        <dbReference type="ChEBI" id="CHEBI:61930"/>
        <dbReference type="EC" id="2.3.1.48"/>
    </reaction>
</comment>
<dbReference type="GO" id="GO:0010485">
    <property type="term" value="F:histone H4 acetyltransferase activity"/>
    <property type="evidence" value="ECO:0007669"/>
    <property type="project" value="TreeGrafter"/>
</dbReference>
<dbReference type="GO" id="GO:0036409">
    <property type="term" value="C:histone H3-K14 acetyltransferase complex"/>
    <property type="evidence" value="ECO:0007669"/>
    <property type="project" value="TreeGrafter"/>
</dbReference>
<evidence type="ECO:0000313" key="17">
    <source>
        <dbReference type="EMBL" id="CAG6762987.1"/>
    </source>
</evidence>
<feature type="compositionally biased region" description="Low complexity" evidence="15">
    <location>
        <begin position="127"/>
        <end position="137"/>
    </location>
</feature>
<keyword evidence="5" id="KW-0479">Metal-binding</keyword>
<keyword evidence="11" id="KW-0804">Transcription</keyword>
<evidence type="ECO:0000256" key="14">
    <source>
        <dbReference type="RuleBase" id="RU361211"/>
    </source>
</evidence>
<dbReference type="EC" id="2.3.1.48" evidence="3 14"/>
<evidence type="ECO:0000256" key="10">
    <source>
        <dbReference type="ARBA" id="ARBA00023015"/>
    </source>
</evidence>
<dbReference type="InterPro" id="IPR036388">
    <property type="entry name" value="WH-like_DNA-bd_sf"/>
</dbReference>
<dbReference type="SUPFAM" id="SSF55729">
    <property type="entry name" value="Acyl-CoA N-acyltransferases (Nat)"/>
    <property type="match status" value="1"/>
</dbReference>
<evidence type="ECO:0000259" key="16">
    <source>
        <dbReference type="PROSITE" id="PS51726"/>
    </source>
</evidence>
<accession>A0A8D9ERG6</accession>
<name>A0A8D9ERG6_9HEMI</name>
<evidence type="ECO:0000256" key="7">
    <source>
        <dbReference type="ARBA" id="ARBA00022833"/>
    </source>
</evidence>
<reference evidence="17" key="1">
    <citation type="submission" date="2021-05" db="EMBL/GenBank/DDBJ databases">
        <authorList>
            <person name="Alioto T."/>
            <person name="Alioto T."/>
            <person name="Gomez Garrido J."/>
        </authorList>
    </citation>
    <scope>NUCLEOTIDE SEQUENCE</scope>
</reference>
<keyword evidence="4 17" id="KW-0808">Transferase</keyword>
<feature type="compositionally biased region" description="Basic and acidic residues" evidence="15">
    <location>
        <begin position="569"/>
        <end position="582"/>
    </location>
</feature>
<feature type="active site" description="Proton donor/acceptor" evidence="13">
    <location>
        <position position="790"/>
    </location>
</feature>
<dbReference type="PROSITE" id="PS51726">
    <property type="entry name" value="MYST_HAT"/>
    <property type="match status" value="1"/>
</dbReference>
<feature type="compositionally biased region" description="Low complexity" evidence="15">
    <location>
        <begin position="271"/>
        <end position="286"/>
    </location>
</feature>
<comment type="similarity">
    <text evidence="2 14">Belongs to the MYST (SAS/MOZ) family.</text>
</comment>
<evidence type="ECO:0000256" key="11">
    <source>
        <dbReference type="ARBA" id="ARBA00023163"/>
    </source>
</evidence>
<dbReference type="Pfam" id="PF01530">
    <property type="entry name" value="zf-C2HC"/>
    <property type="match status" value="1"/>
</dbReference>
<feature type="region of interest" description="Disordered" evidence="15">
    <location>
        <begin position="517"/>
        <end position="582"/>
    </location>
</feature>
<keyword evidence="6" id="KW-0863">Zinc-finger</keyword>
<dbReference type="GO" id="GO:0006357">
    <property type="term" value="P:regulation of transcription by RNA polymerase II"/>
    <property type="evidence" value="ECO:0007669"/>
    <property type="project" value="TreeGrafter"/>
</dbReference>
<dbReference type="EMBL" id="HBUF01394967">
    <property type="protein sequence ID" value="CAG6735168.1"/>
    <property type="molecule type" value="Transcribed_RNA"/>
</dbReference>
<comment type="subcellular location">
    <subcellularLocation>
        <location evidence="1 14">Nucleus</location>
    </subcellularLocation>
</comment>
<evidence type="ECO:0000256" key="4">
    <source>
        <dbReference type="ARBA" id="ARBA00022679"/>
    </source>
</evidence>
<dbReference type="GO" id="GO:0003682">
    <property type="term" value="F:chromatin binding"/>
    <property type="evidence" value="ECO:0007669"/>
    <property type="project" value="TreeGrafter"/>
</dbReference>
<dbReference type="PROSITE" id="PS00354">
    <property type="entry name" value="HMGI_Y"/>
    <property type="match status" value="1"/>
</dbReference>
<dbReference type="EMBL" id="HBUF01017233">
    <property type="protein sequence ID" value="CAG6610150.1"/>
    <property type="molecule type" value="Transcribed_RNA"/>
</dbReference>
<dbReference type="InterPro" id="IPR016181">
    <property type="entry name" value="Acyl_CoA_acyltransferase"/>
</dbReference>
<dbReference type="EMBL" id="HBUF01017235">
    <property type="protein sequence ID" value="CAG6610152.1"/>
    <property type="molecule type" value="Transcribed_RNA"/>
</dbReference>
<keyword evidence="8" id="KW-0156">Chromatin regulator</keyword>
<keyword evidence="12 14" id="KW-0539">Nucleus</keyword>
<feature type="compositionally biased region" description="Low complexity" evidence="15">
    <location>
        <begin position="224"/>
        <end position="261"/>
    </location>
</feature>
<dbReference type="InterPro" id="IPR000637">
    <property type="entry name" value="HMGI/Y_DNA-bd_CS"/>
</dbReference>
<dbReference type="InterPro" id="IPR050603">
    <property type="entry name" value="MYST_HAT"/>
</dbReference>
<evidence type="ECO:0000256" key="12">
    <source>
        <dbReference type="ARBA" id="ARBA00023242"/>
    </source>
</evidence>
<keyword evidence="9" id="KW-0007">Acetylation</keyword>
<feature type="compositionally biased region" description="Polar residues" evidence="15">
    <location>
        <begin position="100"/>
        <end position="113"/>
    </location>
</feature>
<evidence type="ECO:0000256" key="2">
    <source>
        <dbReference type="ARBA" id="ARBA00010107"/>
    </source>
</evidence>
<dbReference type="PANTHER" id="PTHR10615">
    <property type="entry name" value="HISTONE ACETYLTRANSFERASE"/>
    <property type="match status" value="1"/>
</dbReference>
<dbReference type="Gene3D" id="4.10.320.30">
    <property type="match status" value="1"/>
</dbReference>
<dbReference type="GO" id="GO:0008270">
    <property type="term" value="F:zinc ion binding"/>
    <property type="evidence" value="ECO:0007669"/>
    <property type="project" value="UniProtKB-KW"/>
</dbReference>
<feature type="compositionally biased region" description="Basic and acidic residues" evidence="15">
    <location>
        <begin position="547"/>
        <end position="558"/>
    </location>
</feature>
<protein>
    <recommendedName>
        <fullName evidence="3 14">Histone acetyltransferase</fullName>
        <ecNumber evidence="3 14">2.3.1.48</ecNumber>
    </recommendedName>
</protein>
<evidence type="ECO:0000256" key="5">
    <source>
        <dbReference type="ARBA" id="ARBA00022723"/>
    </source>
</evidence>
<keyword evidence="10" id="KW-0805">Transcription regulation</keyword>
<feature type="compositionally biased region" description="Low complexity" evidence="15">
    <location>
        <begin position="340"/>
        <end position="352"/>
    </location>
</feature>
<dbReference type="Pfam" id="PF01853">
    <property type="entry name" value="MOZ_SAS"/>
    <property type="match status" value="1"/>
</dbReference>
<dbReference type="InterPro" id="IPR002515">
    <property type="entry name" value="Znf_C2H2C"/>
</dbReference>
<dbReference type="Gene3D" id="3.40.630.30">
    <property type="match status" value="1"/>
</dbReference>
<dbReference type="GO" id="GO:0010484">
    <property type="term" value="F:histone H3 acetyltransferase activity"/>
    <property type="evidence" value="ECO:0007669"/>
    <property type="project" value="TreeGrafter"/>
</dbReference>
<dbReference type="GO" id="GO:0003712">
    <property type="term" value="F:transcription coregulator activity"/>
    <property type="evidence" value="ECO:0007669"/>
    <property type="project" value="TreeGrafter"/>
</dbReference>
<dbReference type="Pfam" id="PF17772">
    <property type="entry name" value="zf-MYST"/>
    <property type="match status" value="1"/>
</dbReference>
<evidence type="ECO:0000256" key="13">
    <source>
        <dbReference type="PIRSR" id="PIRSR602717-51"/>
    </source>
</evidence>
<feature type="compositionally biased region" description="Basic and acidic residues" evidence="15">
    <location>
        <begin position="154"/>
        <end position="171"/>
    </location>
</feature>
<evidence type="ECO:0000256" key="6">
    <source>
        <dbReference type="ARBA" id="ARBA00022771"/>
    </source>
</evidence>
<proteinExistence type="inferred from homology"/>
<feature type="compositionally biased region" description="Polar residues" evidence="15">
    <location>
        <begin position="374"/>
        <end position="405"/>
    </location>
</feature>
<dbReference type="EMBL" id="HBUF01562431">
    <property type="protein sequence ID" value="CAG6762986.1"/>
    <property type="molecule type" value="Transcribed_RNA"/>
</dbReference>
<dbReference type="FunFam" id="3.30.60.60:FF:000003">
    <property type="entry name" value="Histone acetyltransferase"/>
    <property type="match status" value="1"/>
</dbReference>
<dbReference type="SUPFAM" id="SSF103637">
    <property type="entry name" value="CCHHC domain"/>
    <property type="match status" value="1"/>
</dbReference>
<dbReference type="EMBL" id="HBUF01017237">
    <property type="protein sequence ID" value="CAG6610154.1"/>
    <property type="molecule type" value="Transcribed_RNA"/>
</dbReference>
<feature type="compositionally biased region" description="Low complexity" evidence="15">
    <location>
        <begin position="10"/>
        <end position="53"/>
    </location>
</feature>
<dbReference type="EMBL" id="HBUF01562432">
    <property type="protein sequence ID" value="CAG6762987.1"/>
    <property type="molecule type" value="Transcribed_RNA"/>
</dbReference>
<evidence type="ECO:0000256" key="9">
    <source>
        <dbReference type="ARBA" id="ARBA00022990"/>
    </source>
</evidence>
<dbReference type="InterPro" id="IPR036060">
    <property type="entry name" value="Znf_C2H2C_sf"/>
</dbReference>
<evidence type="ECO:0000256" key="3">
    <source>
        <dbReference type="ARBA" id="ARBA00013184"/>
    </source>
</evidence>
<dbReference type="FunFam" id="1.10.10.10:FF:000092">
    <property type="entry name" value="Histone acetyltransferase"/>
    <property type="match status" value="1"/>
</dbReference>
<feature type="compositionally biased region" description="Basic and acidic residues" evidence="15">
    <location>
        <begin position="83"/>
        <end position="92"/>
    </location>
</feature>
<dbReference type="EMBL" id="HBUF01562430">
    <property type="protein sequence ID" value="CAG6762985.1"/>
    <property type="molecule type" value="Transcribed_RNA"/>
</dbReference>